<comment type="caution">
    <text evidence="1">The sequence shown here is derived from an EMBL/GenBank/DDBJ whole genome shotgun (WGS) entry which is preliminary data.</text>
</comment>
<dbReference type="EMBL" id="JACGCM010000704">
    <property type="protein sequence ID" value="KAF6168184.1"/>
    <property type="molecule type" value="Genomic_DNA"/>
</dbReference>
<dbReference type="AlphaFoldDB" id="A0A7J7NMH3"/>
<proteinExistence type="predicted"/>
<sequence>MIESVICPIQFFPTFYPFFRLSIQYEQAYYPKDGNTCGNWFLVLIFLGILKELIYRTYL</sequence>
<evidence type="ECO:0000313" key="2">
    <source>
        <dbReference type="Proteomes" id="UP000541444"/>
    </source>
</evidence>
<organism evidence="1 2">
    <name type="scientific">Kingdonia uniflora</name>
    <dbReference type="NCBI Taxonomy" id="39325"/>
    <lineage>
        <taxon>Eukaryota</taxon>
        <taxon>Viridiplantae</taxon>
        <taxon>Streptophyta</taxon>
        <taxon>Embryophyta</taxon>
        <taxon>Tracheophyta</taxon>
        <taxon>Spermatophyta</taxon>
        <taxon>Magnoliopsida</taxon>
        <taxon>Ranunculales</taxon>
        <taxon>Circaeasteraceae</taxon>
        <taxon>Kingdonia</taxon>
    </lineage>
</organism>
<accession>A0A7J7NMH3</accession>
<keyword evidence="2" id="KW-1185">Reference proteome</keyword>
<reference evidence="1 2" key="1">
    <citation type="journal article" date="2020" name="IScience">
        <title>Genome Sequencing of the Endangered Kingdonia uniflora (Circaeasteraceae, Ranunculales) Reveals Potential Mechanisms of Evolutionary Specialization.</title>
        <authorList>
            <person name="Sun Y."/>
            <person name="Deng T."/>
            <person name="Zhang A."/>
            <person name="Moore M.J."/>
            <person name="Landis J.B."/>
            <person name="Lin N."/>
            <person name="Zhang H."/>
            <person name="Zhang X."/>
            <person name="Huang J."/>
            <person name="Zhang X."/>
            <person name="Sun H."/>
            <person name="Wang H."/>
        </authorList>
    </citation>
    <scope>NUCLEOTIDE SEQUENCE [LARGE SCALE GENOMIC DNA]</scope>
    <source>
        <strain evidence="1">TB1705</strain>
        <tissue evidence="1">Leaf</tissue>
    </source>
</reference>
<name>A0A7J7NMH3_9MAGN</name>
<protein>
    <submittedName>
        <fullName evidence="1">Uncharacterized protein</fullName>
    </submittedName>
</protein>
<gene>
    <name evidence="1" type="ORF">GIB67_011569</name>
</gene>
<evidence type="ECO:0000313" key="1">
    <source>
        <dbReference type="EMBL" id="KAF6168184.1"/>
    </source>
</evidence>
<dbReference type="Proteomes" id="UP000541444">
    <property type="component" value="Unassembled WGS sequence"/>
</dbReference>